<sequence length="131" mass="14944">MKVLVPVLSQKEASPEFIERLSSKAKEIIVLLVIDTKAMSGQFGFAAGEIAHANALMQQLKEAIGKKKKTCEDLMEWGDTFTKIEHTAMLKQADKIILVWQDNQFFKKLLKDLKEKLPKIEIETVKLEEEK</sequence>
<name>A0A939C6R8_9ARCH</name>
<keyword evidence="1" id="KW-0175">Coiled coil</keyword>
<reference evidence="2" key="1">
    <citation type="submission" date="2021-01" db="EMBL/GenBank/DDBJ databases">
        <title>Active Sulfur Cycling in an Early Earth Analoge.</title>
        <authorList>
            <person name="Hahn C.R."/>
            <person name="Youssef N.H."/>
            <person name="Elshahed M."/>
        </authorList>
    </citation>
    <scope>NUCLEOTIDE SEQUENCE</scope>
    <source>
        <strain evidence="2">Zod_Metabat.1151</strain>
    </source>
</reference>
<dbReference type="Proteomes" id="UP000809243">
    <property type="component" value="Unassembled WGS sequence"/>
</dbReference>
<evidence type="ECO:0000256" key="1">
    <source>
        <dbReference type="SAM" id="Coils"/>
    </source>
</evidence>
<proteinExistence type="predicted"/>
<dbReference type="AlphaFoldDB" id="A0A939C6R8"/>
<organism evidence="2 3">
    <name type="scientific">Candidatus Iainarchaeum sp</name>
    <dbReference type="NCBI Taxonomy" id="3101447"/>
    <lineage>
        <taxon>Archaea</taxon>
        <taxon>Candidatus Iainarchaeota</taxon>
        <taxon>Candidatus Iainarchaeia</taxon>
        <taxon>Candidatus Iainarchaeales</taxon>
        <taxon>Candidatus Iainarchaeaceae</taxon>
        <taxon>Candidatus Iainarchaeum</taxon>
    </lineage>
</organism>
<dbReference type="EMBL" id="JAFGDB010000079">
    <property type="protein sequence ID" value="MBN2067743.1"/>
    <property type="molecule type" value="Genomic_DNA"/>
</dbReference>
<comment type="caution">
    <text evidence="2">The sequence shown here is derived from an EMBL/GenBank/DDBJ whole genome shotgun (WGS) entry which is preliminary data.</text>
</comment>
<evidence type="ECO:0000313" key="2">
    <source>
        <dbReference type="EMBL" id="MBN2067743.1"/>
    </source>
</evidence>
<gene>
    <name evidence="2" type="ORF">JW744_04710</name>
</gene>
<accession>A0A939C6R8</accession>
<protein>
    <submittedName>
        <fullName evidence="2">Universal stress protein</fullName>
    </submittedName>
</protein>
<evidence type="ECO:0000313" key="3">
    <source>
        <dbReference type="Proteomes" id="UP000809243"/>
    </source>
</evidence>
<feature type="coiled-coil region" evidence="1">
    <location>
        <begin position="103"/>
        <end position="130"/>
    </location>
</feature>